<feature type="domain" description="Fumarylacetoacetase-like C-terminal" evidence="3">
    <location>
        <begin position="589"/>
        <end position="749"/>
    </location>
</feature>
<sequence length="755" mass="81343">MTMNYDADVAIVGYGPTGVTAALTLARHGISAVAFERDRDIYSRARAVTVNDWTMRIFQDLGIDERIDKVIDPQRALRWMTYDRTEIMRIEHPPSTLGRTPRFYNIYQPTMEAELRAAVQEGYGDLVTVHYGDEVTGIEQDADGVTIASTADGAPRTTRVRYAIGADGGSSATRGRIGCTLLGDTDDVTWVVVDCHVKRWWPDRDFLSFWSDRERPVVDIALSAGNHRWEIPLKPDETPADYPTSAEIWPLLKALGVSEDDVEIHQHAFYQHHVRMADTFRRGRVFLAGDAAHLMPPWAGAGMQTGMRDAHDLGWKLAKVLKGELPESWLDTYEAERRPSAAFYTGLAVGLGRVIKQEVSEEEQAAMNAVPENTVTPFEPPLTAPPVLAGGWMRGETGDASVVGRMVPQPIAGDTAGRMARLDEHLGHHFVLLGDDVDPATLLSAEEKAGWDALGAHYRAVRPKTSHTQGPDELVDPDEVVLPWMRRYGARVIAVRPDRFVAAAARLRTAAASGTPAAPVRDLIGRDDVEAAYAVQQRLASERIAAGATVVGRKIGLTSPAVQQQLGVDRPDFGFLFDDMEYAEGSAVPFDAVLQPRVEAEIAFVLGADLAEGPLDDAQVRAAVSYAVAAIEICGSRVAGWDIGFGDTVADNASAGGYVLGTRRVPLTDFDPVAAEMTMTIDGETVSTGSGGACLGDPVNAVVWLARQARALGEPLRAGQVVLSGALGPMRPVTPGAAVHATVTGLGTVSVAFSS</sequence>
<organism evidence="4 5">
    <name type="scientific">Streptomyces nymphaeiformis</name>
    <dbReference type="NCBI Taxonomy" id="2663842"/>
    <lineage>
        <taxon>Bacteria</taxon>
        <taxon>Bacillati</taxon>
        <taxon>Actinomycetota</taxon>
        <taxon>Actinomycetes</taxon>
        <taxon>Kitasatosporales</taxon>
        <taxon>Streptomycetaceae</taxon>
        <taxon>Streptomyces</taxon>
    </lineage>
</organism>
<feature type="domain" description="FAD-binding" evidence="2">
    <location>
        <begin position="6"/>
        <end position="341"/>
    </location>
</feature>
<accession>A0A7W7XDU0</accession>
<keyword evidence="1" id="KW-0456">Lyase</keyword>
<dbReference type="GO" id="GO:0008684">
    <property type="term" value="F:2-oxopent-4-enoate hydratase activity"/>
    <property type="evidence" value="ECO:0007669"/>
    <property type="project" value="TreeGrafter"/>
</dbReference>
<dbReference type="AlphaFoldDB" id="A0A7W7XDU0"/>
<dbReference type="InterPro" id="IPR036663">
    <property type="entry name" value="Fumarylacetoacetase_C_sf"/>
</dbReference>
<evidence type="ECO:0000313" key="4">
    <source>
        <dbReference type="EMBL" id="MBB4983821.1"/>
    </source>
</evidence>
<dbReference type="InterPro" id="IPR050772">
    <property type="entry name" value="Hydratase-Decarb/MhpD_sf"/>
</dbReference>
<evidence type="ECO:0000256" key="1">
    <source>
        <dbReference type="ARBA" id="ARBA00023239"/>
    </source>
</evidence>
<dbReference type="Gene3D" id="3.90.850.10">
    <property type="entry name" value="Fumarylacetoacetase-like, C-terminal domain"/>
    <property type="match status" value="1"/>
</dbReference>
<dbReference type="Pfam" id="PF01557">
    <property type="entry name" value="FAA_hydrolase"/>
    <property type="match status" value="1"/>
</dbReference>
<dbReference type="EMBL" id="JACHJY010000007">
    <property type="protein sequence ID" value="MBB4983821.1"/>
    <property type="molecule type" value="Genomic_DNA"/>
</dbReference>
<dbReference type="PANTHER" id="PTHR30143">
    <property type="entry name" value="ACID HYDRATASE"/>
    <property type="match status" value="1"/>
</dbReference>
<keyword evidence="5" id="KW-1185">Reference proteome</keyword>
<dbReference type="InterPro" id="IPR036188">
    <property type="entry name" value="FAD/NAD-bd_sf"/>
</dbReference>
<dbReference type="PANTHER" id="PTHR30143:SF0">
    <property type="entry name" value="2-KETO-4-PENTENOATE HYDRATASE"/>
    <property type="match status" value="1"/>
</dbReference>
<dbReference type="PRINTS" id="PR00420">
    <property type="entry name" value="RNGMNOXGNASE"/>
</dbReference>
<dbReference type="Pfam" id="PF01494">
    <property type="entry name" value="FAD_binding_3"/>
    <property type="match status" value="1"/>
</dbReference>
<comment type="caution">
    <text evidence="4">The sequence shown here is derived from an EMBL/GenBank/DDBJ whole genome shotgun (WGS) entry which is preliminary data.</text>
</comment>
<reference evidence="4 5" key="1">
    <citation type="submission" date="2020-08" db="EMBL/GenBank/DDBJ databases">
        <title>Genomic Encyclopedia of Type Strains, Phase III (KMG-III): the genomes of soil and plant-associated and newly described type strains.</title>
        <authorList>
            <person name="Whitman W."/>
        </authorList>
    </citation>
    <scope>NUCLEOTIDE SEQUENCE [LARGE SCALE GENOMIC DNA]</scope>
    <source>
        <strain evidence="4 5">SFB5A</strain>
    </source>
</reference>
<dbReference type="Gene3D" id="3.50.50.60">
    <property type="entry name" value="FAD/NAD(P)-binding domain"/>
    <property type="match status" value="1"/>
</dbReference>
<name>A0A7W7XDU0_9ACTN</name>
<dbReference type="GO" id="GO:0005737">
    <property type="term" value="C:cytoplasm"/>
    <property type="evidence" value="ECO:0007669"/>
    <property type="project" value="TreeGrafter"/>
</dbReference>
<dbReference type="Proteomes" id="UP000582643">
    <property type="component" value="Unassembled WGS sequence"/>
</dbReference>
<dbReference type="SUPFAM" id="SSF51905">
    <property type="entry name" value="FAD/NAD(P)-binding domain"/>
    <property type="match status" value="1"/>
</dbReference>
<dbReference type="InterPro" id="IPR002938">
    <property type="entry name" value="FAD-bd"/>
</dbReference>
<evidence type="ECO:0000259" key="2">
    <source>
        <dbReference type="Pfam" id="PF01494"/>
    </source>
</evidence>
<gene>
    <name evidence="4" type="ORF">GGE06_004767</name>
</gene>
<protein>
    <submittedName>
        <fullName evidence="4">2-keto-4-pentenoate hydratase/2-polyprenyl-6-methoxyphenol hydroxylase-like FAD-dependent oxidoreductase</fullName>
    </submittedName>
</protein>
<evidence type="ECO:0000259" key="3">
    <source>
        <dbReference type="Pfam" id="PF01557"/>
    </source>
</evidence>
<dbReference type="GO" id="GO:0071949">
    <property type="term" value="F:FAD binding"/>
    <property type="evidence" value="ECO:0007669"/>
    <property type="project" value="InterPro"/>
</dbReference>
<dbReference type="InterPro" id="IPR011234">
    <property type="entry name" value="Fumarylacetoacetase-like_C"/>
</dbReference>
<dbReference type="Gene3D" id="3.30.9.10">
    <property type="entry name" value="D-Amino Acid Oxidase, subunit A, domain 2"/>
    <property type="match status" value="1"/>
</dbReference>
<proteinExistence type="predicted"/>
<dbReference type="SUPFAM" id="SSF56529">
    <property type="entry name" value="FAH"/>
    <property type="match status" value="1"/>
</dbReference>
<evidence type="ECO:0000313" key="5">
    <source>
        <dbReference type="Proteomes" id="UP000582643"/>
    </source>
</evidence>